<organism evidence="2 3">
    <name type="scientific">Teladorsagia circumcincta</name>
    <name type="common">Brown stomach worm</name>
    <name type="synonym">Ostertagia circumcincta</name>
    <dbReference type="NCBI Taxonomy" id="45464"/>
    <lineage>
        <taxon>Eukaryota</taxon>
        <taxon>Metazoa</taxon>
        <taxon>Ecdysozoa</taxon>
        <taxon>Nematoda</taxon>
        <taxon>Chromadorea</taxon>
        <taxon>Rhabditida</taxon>
        <taxon>Rhabditina</taxon>
        <taxon>Rhabditomorpha</taxon>
        <taxon>Strongyloidea</taxon>
        <taxon>Trichostrongylidae</taxon>
        <taxon>Teladorsagia</taxon>
    </lineage>
</organism>
<sequence length="412" mass="45234">PCSPARRIEADVEPLPESRVETKIELSKKSASHNECLVSKEIVSMKAEITVEAEVAAALKKSVVPAECPEVSMKVETEENSTVPCSTHATPILNEPVLSTVTQSDVGLTYKNNVETASLSIDDVDAVEPKVSDDLKEKIKSAIAGREVLTSARNGREEGEKMKRGVLVTPKTLPVKRDGSDLTPLLPSEKGQSTPEKKTSRIEAFEKDQRRVNGTPYKVAQAKIKTENGVDEYSAECEASSSSSVRSHKEESRKHSKVKEEKSEFHSVNPSTSSVLYSNGTTSIIDSISASPSCDSPAKSVKENCSTSSDAKEPKGEKRDKLPRISNKFRKYVIVDTHPNGGASILRTDWNNIRKNFDNEERMEFAKQFIRLGLAESNGVPVFVIGVLENAASYLVDVFQYLHDKHPHLPVK</sequence>
<feature type="non-terminal residue" evidence="2">
    <location>
        <position position="1"/>
    </location>
</feature>
<feature type="compositionally biased region" description="Low complexity" evidence="1">
    <location>
        <begin position="236"/>
        <end position="245"/>
    </location>
</feature>
<name>A0A2G9TGP2_TELCI</name>
<feature type="region of interest" description="Disordered" evidence="1">
    <location>
        <begin position="228"/>
        <end position="273"/>
    </location>
</feature>
<keyword evidence="3" id="KW-1185">Reference proteome</keyword>
<feature type="compositionally biased region" description="Basic and acidic residues" evidence="1">
    <location>
        <begin position="310"/>
        <end position="322"/>
    </location>
</feature>
<feature type="compositionally biased region" description="Basic and acidic residues" evidence="1">
    <location>
        <begin position="154"/>
        <end position="163"/>
    </location>
</feature>
<protein>
    <submittedName>
        <fullName evidence="2">Uncharacterized protein</fullName>
    </submittedName>
</protein>
<dbReference type="EMBL" id="KZ371460">
    <property type="protein sequence ID" value="PIO57159.1"/>
    <property type="molecule type" value="Genomic_DNA"/>
</dbReference>
<reference evidence="2 3" key="1">
    <citation type="submission" date="2015-09" db="EMBL/GenBank/DDBJ databases">
        <title>Draft genome of the parasitic nematode Teladorsagia circumcincta isolate WARC Sus (inbred).</title>
        <authorList>
            <person name="Mitreva M."/>
        </authorList>
    </citation>
    <scope>NUCLEOTIDE SEQUENCE [LARGE SCALE GENOMIC DNA]</scope>
    <source>
        <strain evidence="2 3">S</strain>
    </source>
</reference>
<feature type="region of interest" description="Disordered" evidence="1">
    <location>
        <begin position="288"/>
        <end position="322"/>
    </location>
</feature>
<evidence type="ECO:0000256" key="1">
    <source>
        <dbReference type="SAM" id="MobiDB-lite"/>
    </source>
</evidence>
<gene>
    <name evidence="2" type="ORF">TELCIR_21437</name>
</gene>
<evidence type="ECO:0000313" key="2">
    <source>
        <dbReference type="EMBL" id="PIO57159.1"/>
    </source>
</evidence>
<feature type="compositionally biased region" description="Basic and acidic residues" evidence="1">
    <location>
        <begin position="247"/>
        <end position="265"/>
    </location>
</feature>
<dbReference type="OrthoDB" id="5872972at2759"/>
<dbReference type="Proteomes" id="UP000230423">
    <property type="component" value="Unassembled WGS sequence"/>
</dbReference>
<proteinExistence type="predicted"/>
<feature type="region of interest" description="Disordered" evidence="1">
    <location>
        <begin position="152"/>
        <end position="201"/>
    </location>
</feature>
<dbReference type="AlphaFoldDB" id="A0A2G9TGP2"/>
<accession>A0A2G9TGP2</accession>
<evidence type="ECO:0000313" key="3">
    <source>
        <dbReference type="Proteomes" id="UP000230423"/>
    </source>
</evidence>
<feature type="non-terminal residue" evidence="2">
    <location>
        <position position="412"/>
    </location>
</feature>